<dbReference type="Proteomes" id="UP001174997">
    <property type="component" value="Unassembled WGS sequence"/>
</dbReference>
<protein>
    <submittedName>
        <fullName evidence="2">Uncharacterized protein</fullName>
    </submittedName>
</protein>
<dbReference type="GO" id="GO:0030638">
    <property type="term" value="P:polyketide metabolic process"/>
    <property type="evidence" value="ECO:0007669"/>
    <property type="project" value="InterPro"/>
</dbReference>
<feature type="region of interest" description="Disordered" evidence="1">
    <location>
        <begin position="1"/>
        <end position="78"/>
    </location>
</feature>
<comment type="caution">
    <text evidence="2">The sequence shown here is derived from an EMBL/GenBank/DDBJ whole genome shotgun (WGS) entry which is preliminary data.</text>
</comment>
<dbReference type="Gene3D" id="3.10.450.50">
    <property type="match status" value="1"/>
</dbReference>
<dbReference type="InterPro" id="IPR009959">
    <property type="entry name" value="Cyclase_SnoaL-like"/>
</dbReference>
<dbReference type="AlphaFoldDB" id="A0AA39ZC43"/>
<proteinExistence type="predicted"/>
<gene>
    <name evidence="2" type="ORF">QBC41DRAFT_322340</name>
</gene>
<organism evidence="2 3">
    <name type="scientific">Cercophora samala</name>
    <dbReference type="NCBI Taxonomy" id="330535"/>
    <lineage>
        <taxon>Eukaryota</taxon>
        <taxon>Fungi</taxon>
        <taxon>Dikarya</taxon>
        <taxon>Ascomycota</taxon>
        <taxon>Pezizomycotina</taxon>
        <taxon>Sordariomycetes</taxon>
        <taxon>Sordariomycetidae</taxon>
        <taxon>Sordariales</taxon>
        <taxon>Lasiosphaeriaceae</taxon>
        <taxon>Cercophora</taxon>
    </lineage>
</organism>
<dbReference type="SUPFAM" id="SSF54427">
    <property type="entry name" value="NTF2-like"/>
    <property type="match status" value="1"/>
</dbReference>
<reference evidence="2" key="1">
    <citation type="submission" date="2023-06" db="EMBL/GenBank/DDBJ databases">
        <title>Genome-scale phylogeny and comparative genomics of the fungal order Sordariales.</title>
        <authorList>
            <consortium name="Lawrence Berkeley National Laboratory"/>
            <person name="Hensen N."/>
            <person name="Bonometti L."/>
            <person name="Westerberg I."/>
            <person name="Brannstrom I.O."/>
            <person name="Guillou S."/>
            <person name="Cros-Aarteil S."/>
            <person name="Calhoun S."/>
            <person name="Haridas S."/>
            <person name="Kuo A."/>
            <person name="Mondo S."/>
            <person name="Pangilinan J."/>
            <person name="Riley R."/>
            <person name="Labutti K."/>
            <person name="Andreopoulos B."/>
            <person name="Lipzen A."/>
            <person name="Chen C."/>
            <person name="Yanf M."/>
            <person name="Daum C."/>
            <person name="Ng V."/>
            <person name="Clum A."/>
            <person name="Steindorff A."/>
            <person name="Ohm R."/>
            <person name="Martin F."/>
            <person name="Silar P."/>
            <person name="Natvig D."/>
            <person name="Lalanne C."/>
            <person name="Gautier V."/>
            <person name="Ament-Velasquez S.L."/>
            <person name="Kruys A."/>
            <person name="Hutchinson M.I."/>
            <person name="Powell A.J."/>
            <person name="Barry K."/>
            <person name="Miller A.N."/>
            <person name="Grigoriev I.V."/>
            <person name="Debuchy R."/>
            <person name="Gladieux P."/>
            <person name="Thoren M.H."/>
            <person name="Johannesson H."/>
        </authorList>
    </citation>
    <scope>NUCLEOTIDE SEQUENCE</scope>
    <source>
        <strain evidence="2">CBS 307.81</strain>
    </source>
</reference>
<feature type="compositionally biased region" description="Basic and acidic residues" evidence="1">
    <location>
        <begin position="62"/>
        <end position="75"/>
    </location>
</feature>
<evidence type="ECO:0000256" key="1">
    <source>
        <dbReference type="SAM" id="MobiDB-lite"/>
    </source>
</evidence>
<dbReference type="Pfam" id="PF07366">
    <property type="entry name" value="SnoaL"/>
    <property type="match status" value="1"/>
</dbReference>
<keyword evidence="3" id="KW-1185">Reference proteome</keyword>
<evidence type="ECO:0000313" key="3">
    <source>
        <dbReference type="Proteomes" id="UP001174997"/>
    </source>
</evidence>
<name>A0AA39ZC43_9PEZI</name>
<accession>A0AA39ZC43</accession>
<dbReference type="InterPro" id="IPR032710">
    <property type="entry name" value="NTF2-like_dom_sf"/>
</dbReference>
<sequence>MSHSRRALRIPQPTMSPPLVATSSPSPTPSPPSQSSSSSRKRPSPGTPDSDSSHSSKRRKREPAEDVNARYERFGVRPPPPLTNQYRFRLFIDRINRRQWEFLPNIANQKLSYNGEPISLHDLVHVFKEEFGQGSTSKLHIAAMVGGDIQPNPPAGKLKLFRTDPVAARICVRNLTPERGRPGSIRSPEGTEYARHMVVSFDRGKISSIYDMREEPPRIPRRKLAATKARKVLSVPSLRPPPPPVSIDLKTFYEDYIDAINSGVEHMHQEVRPFCRTGGVTHNGVHLSVDKYINLMRDAMDRVPDLKFQVHTCAVDERRQMIGARLEFVGTPVKSWMGASPTGDEVEWSEHVFYWLEQGKISDVISIVDWETYREGLGQ</sequence>
<dbReference type="EMBL" id="JAULSY010000060">
    <property type="protein sequence ID" value="KAK0668180.1"/>
    <property type="molecule type" value="Genomic_DNA"/>
</dbReference>
<evidence type="ECO:0000313" key="2">
    <source>
        <dbReference type="EMBL" id="KAK0668180.1"/>
    </source>
</evidence>